<dbReference type="STRING" id="1612624.ADU59_25725"/>
<proteinExistence type="inferred from homology"/>
<dbReference type="GO" id="GO:0005576">
    <property type="term" value="C:extracellular region"/>
    <property type="evidence" value="ECO:0007669"/>
    <property type="project" value="UniProtKB-SubCell"/>
</dbReference>
<dbReference type="GO" id="GO:0009288">
    <property type="term" value="C:bacterial-type flagellum"/>
    <property type="evidence" value="ECO:0007669"/>
    <property type="project" value="UniProtKB-SubCell"/>
</dbReference>
<feature type="domain" description="Flagellin C-terminal" evidence="5">
    <location>
        <begin position="271"/>
        <end position="354"/>
    </location>
</feature>
<comment type="subcellular location">
    <subcellularLocation>
        <location evidence="3">Secreted</location>
    </subcellularLocation>
    <subcellularLocation>
        <location evidence="3">Bacterial flagellum</location>
    </subcellularLocation>
</comment>
<keyword evidence="7" id="KW-1185">Reference proteome</keyword>
<keyword evidence="6" id="KW-0969">Cilium</keyword>
<dbReference type="NCBIfam" id="NF004669">
    <property type="entry name" value="PRK06008.1"/>
    <property type="match status" value="1"/>
</dbReference>
<evidence type="ECO:0000256" key="1">
    <source>
        <dbReference type="ARBA" id="ARBA00005709"/>
    </source>
</evidence>
<dbReference type="InterPro" id="IPR001492">
    <property type="entry name" value="Flagellin"/>
</dbReference>
<evidence type="ECO:0000259" key="4">
    <source>
        <dbReference type="Pfam" id="PF00669"/>
    </source>
</evidence>
<evidence type="ECO:0000256" key="3">
    <source>
        <dbReference type="RuleBase" id="RU362073"/>
    </source>
</evidence>
<comment type="function">
    <text evidence="3">Flagellin is the subunit protein which polymerizes to form the filaments of bacterial flagella.</text>
</comment>
<dbReference type="OrthoDB" id="8004955at2"/>
<sequence length="354" mass="37940">MKTSFVSNLAIQNAMRLTIQRGQTEMIKLNTEVSTGVHADYGLALGGSTARSVTITSQIERIATLKSTNSIVTQRLAGSQEALATMQDAAQKSLTSLIAFRDNSTADLLKVAQDQNKASISTFTSAANTSLNGEYLLSGINTDVQPLTEYSATSDAKASYDAALSTFMGAQTPPLTSLSEFSKEQMTDFIENTLAPMYADPSVPGSQWSDYSSASSQNMTSRISANEVIQSSTNVNTEGTRKFALASIISSELLSADLPDDVRSVVSGKAIDYMGEAVTGLISMQSDLGLSQERVKKANTSIDAQTKIMKAHQLDLEGIDAYAASVQLKTLQTQLETSYTLTSRLQQLSLINFL</sequence>
<dbReference type="PATRIC" id="fig|1612624.7.peg.2861"/>
<feature type="domain" description="Flagellin N-terminal" evidence="4">
    <location>
        <begin position="6"/>
        <end position="142"/>
    </location>
</feature>
<dbReference type="Proteomes" id="UP000093111">
    <property type="component" value="Unassembled WGS sequence"/>
</dbReference>
<dbReference type="Pfam" id="PF00700">
    <property type="entry name" value="Flagellin_C"/>
    <property type="match status" value="1"/>
</dbReference>
<dbReference type="EMBL" id="LGLV01000018">
    <property type="protein sequence ID" value="OBZ92768.1"/>
    <property type="molecule type" value="Genomic_DNA"/>
</dbReference>
<dbReference type="RefSeq" id="WP_068957990.1">
    <property type="nucleotide sequence ID" value="NZ_LGLV01000018.1"/>
</dbReference>
<dbReference type="InterPro" id="IPR046358">
    <property type="entry name" value="Flagellin_C"/>
</dbReference>
<evidence type="ECO:0000256" key="2">
    <source>
        <dbReference type="ARBA" id="ARBA00023143"/>
    </source>
</evidence>
<keyword evidence="6" id="KW-0282">Flagellum</keyword>
<dbReference type="GO" id="GO:0005198">
    <property type="term" value="F:structural molecule activity"/>
    <property type="evidence" value="ECO:0007669"/>
    <property type="project" value="UniProtKB-UniRule"/>
</dbReference>
<keyword evidence="2 3" id="KW-0975">Bacterial flagellum</keyword>
<comment type="caution">
    <text evidence="6">The sequence shown here is derived from an EMBL/GenBank/DDBJ whole genome shotgun (WGS) entry which is preliminary data.</text>
</comment>
<reference evidence="6 7" key="1">
    <citation type="journal article" date="2016" name="Syst. Appl. Microbiol.">
        <title>Pararhizobium polonicum sp. nov. isolated from tumors on stone fruit rootstocks.</title>
        <authorList>
            <person name="Pulawska J."/>
            <person name="Kuzmanovic N."/>
            <person name="Willems A."/>
            <person name="Pothier J.F."/>
        </authorList>
    </citation>
    <scope>NUCLEOTIDE SEQUENCE [LARGE SCALE GENOMIC DNA]</scope>
    <source>
        <strain evidence="6 7">F5.1</strain>
    </source>
</reference>
<dbReference type="SUPFAM" id="SSF64518">
    <property type="entry name" value="Phase 1 flagellin"/>
    <property type="match status" value="1"/>
</dbReference>
<gene>
    <name evidence="6" type="ORF">ADU59_25725</name>
</gene>
<dbReference type="InterPro" id="IPR001029">
    <property type="entry name" value="Flagellin_N"/>
</dbReference>
<keyword evidence="6" id="KW-0966">Cell projection</keyword>
<evidence type="ECO:0000259" key="5">
    <source>
        <dbReference type="Pfam" id="PF00700"/>
    </source>
</evidence>
<protein>
    <recommendedName>
        <fullName evidence="3">Flagellin</fullName>
    </recommendedName>
</protein>
<accession>A0A1C7NUS0</accession>
<dbReference type="Gene3D" id="1.20.1330.10">
    <property type="entry name" value="f41 fragment of flagellin, N-terminal domain"/>
    <property type="match status" value="1"/>
</dbReference>
<dbReference type="PANTHER" id="PTHR42792:SF1">
    <property type="entry name" value="FLAGELLAR HOOK-ASSOCIATED PROTEIN 3"/>
    <property type="match status" value="1"/>
</dbReference>
<keyword evidence="3" id="KW-0964">Secreted</keyword>
<dbReference type="AlphaFoldDB" id="A0A1C7NUS0"/>
<organism evidence="6 7">
    <name type="scientific">Pararhizobium polonicum</name>
    <dbReference type="NCBI Taxonomy" id="1612624"/>
    <lineage>
        <taxon>Bacteria</taxon>
        <taxon>Pseudomonadati</taxon>
        <taxon>Pseudomonadota</taxon>
        <taxon>Alphaproteobacteria</taxon>
        <taxon>Hyphomicrobiales</taxon>
        <taxon>Rhizobiaceae</taxon>
        <taxon>Rhizobium/Agrobacterium group</taxon>
        <taxon>Pararhizobium</taxon>
    </lineage>
</organism>
<evidence type="ECO:0000313" key="6">
    <source>
        <dbReference type="EMBL" id="OBZ92768.1"/>
    </source>
</evidence>
<comment type="similarity">
    <text evidence="1 3">Belongs to the bacterial flagellin family.</text>
</comment>
<dbReference type="Pfam" id="PF00669">
    <property type="entry name" value="Flagellin_N"/>
    <property type="match status" value="1"/>
</dbReference>
<name>A0A1C7NUS0_9HYPH</name>
<dbReference type="PANTHER" id="PTHR42792">
    <property type="entry name" value="FLAGELLIN"/>
    <property type="match status" value="1"/>
</dbReference>
<evidence type="ECO:0000313" key="7">
    <source>
        <dbReference type="Proteomes" id="UP000093111"/>
    </source>
</evidence>